<dbReference type="Gene3D" id="3.20.20.140">
    <property type="entry name" value="Metal-dependent hydrolases"/>
    <property type="match status" value="1"/>
</dbReference>
<dbReference type="GO" id="GO:0047596">
    <property type="term" value="F:6-methylsalicylate decarboxylase activity"/>
    <property type="evidence" value="ECO:0007669"/>
    <property type="project" value="UniProtKB-EC"/>
</dbReference>
<evidence type="ECO:0000256" key="3">
    <source>
        <dbReference type="ARBA" id="ARBA00022793"/>
    </source>
</evidence>
<evidence type="ECO:0000313" key="10">
    <source>
        <dbReference type="EMBL" id="KAJ5465238.1"/>
    </source>
</evidence>
<evidence type="ECO:0000256" key="5">
    <source>
        <dbReference type="ARBA" id="ARBA00023239"/>
    </source>
</evidence>
<reference evidence="11" key="2">
    <citation type="journal article" date="2023" name="IMA Fungus">
        <title>Comparative genomic study of the Penicillium genus elucidates a diverse pangenome and 15 lateral gene transfer events.</title>
        <authorList>
            <person name="Petersen C."/>
            <person name="Sorensen T."/>
            <person name="Nielsen M.R."/>
            <person name="Sondergaard T.E."/>
            <person name="Sorensen J.L."/>
            <person name="Fitzpatrick D.A."/>
            <person name="Frisvad J.C."/>
            <person name="Nielsen K.L."/>
        </authorList>
    </citation>
    <scope>NUCLEOTIDE SEQUENCE</scope>
    <source>
        <strain evidence="11">IBT 16125</strain>
    </source>
</reference>
<evidence type="ECO:0000256" key="4">
    <source>
        <dbReference type="ARBA" id="ARBA00022833"/>
    </source>
</evidence>
<keyword evidence="3 8" id="KW-0210">Decarboxylase</keyword>
<accession>A0AAD6CJW7</accession>
<keyword evidence="12" id="KW-1185">Reference proteome</keyword>
<dbReference type="GO" id="GO:0019748">
    <property type="term" value="P:secondary metabolic process"/>
    <property type="evidence" value="ECO:0007669"/>
    <property type="project" value="TreeGrafter"/>
</dbReference>
<sequence length="339" mass="38450">MSGQRSTAFTGLGRIDVHHHCFPGTVPELQSEFENNSYNLNYSPFPSTPQEHIQYMDEVGIQTAVITPSIKSEWHNGYTAPDFLELCRKSFQAQLEYVSFNPLRFGCFAVLPLPHIRETLTFIREASSALIPPDGFAVTTAMGQRYLGDPAFEPVWAEINKLRAVVFIHPADTIMPEHLNFGPFVQEFPFDTARAITSIIHSSILVRHPDIRFLFSHNGGAFPYLADRIGRQHLDNVITKTNEGLTMRELLATKNIYFDTSISSPMQYPIIQDLGISSKRLLYATDYPYTKRDDNITYLDGYNAPKDSGLYDEAEMEGILRENSLELFPRLAKLYAALR</sequence>
<gene>
    <name evidence="10" type="ORF">N7458_000924</name>
    <name evidence="11" type="ORF">N7458_000995</name>
</gene>
<name>A0AAD6CJW7_9EURO</name>
<dbReference type="PANTHER" id="PTHR21240:SF29">
    <property type="entry name" value="AMIDOHYDROLASE-RELATED DOMAIN-CONTAINING PROTEIN"/>
    <property type="match status" value="1"/>
</dbReference>
<dbReference type="InterPro" id="IPR032465">
    <property type="entry name" value="ACMSD"/>
</dbReference>
<comment type="catalytic activity">
    <reaction evidence="6">
        <text>6-methylsalicylate + H(+) = 3-methylphenol + CO2</text>
        <dbReference type="Rhea" id="RHEA:23112"/>
        <dbReference type="ChEBI" id="CHEBI:15378"/>
        <dbReference type="ChEBI" id="CHEBI:16526"/>
        <dbReference type="ChEBI" id="CHEBI:17231"/>
        <dbReference type="ChEBI" id="CHEBI:36658"/>
        <dbReference type="EC" id="4.1.1.52"/>
    </reaction>
    <physiologicalReaction direction="left-to-right" evidence="6">
        <dbReference type="Rhea" id="RHEA:23113"/>
    </physiologicalReaction>
</comment>
<keyword evidence="4" id="KW-0862">Zinc</keyword>
<evidence type="ECO:0000259" key="9">
    <source>
        <dbReference type="Pfam" id="PF04909"/>
    </source>
</evidence>
<dbReference type="GO" id="GO:0005829">
    <property type="term" value="C:cytosol"/>
    <property type="evidence" value="ECO:0007669"/>
    <property type="project" value="TreeGrafter"/>
</dbReference>
<protein>
    <recommendedName>
        <fullName evidence="7">6-methylsalicylate decarboxylase</fullName>
        <ecNumber evidence="7">4.1.1.52</ecNumber>
    </recommendedName>
</protein>
<evidence type="ECO:0000256" key="8">
    <source>
        <dbReference type="RuleBase" id="RU366045"/>
    </source>
</evidence>
<dbReference type="AlphaFoldDB" id="A0AAD6CJW7"/>
<proteinExistence type="inferred from homology"/>
<comment type="caution">
    <text evidence="11">The sequence shown here is derived from an EMBL/GenBank/DDBJ whole genome shotgun (WGS) entry which is preliminary data.</text>
</comment>
<dbReference type="RefSeq" id="XP_056772085.1">
    <property type="nucleotide sequence ID" value="XM_056904318.1"/>
</dbReference>
<dbReference type="SUPFAM" id="SSF51556">
    <property type="entry name" value="Metallo-dependent hydrolases"/>
    <property type="match status" value="1"/>
</dbReference>
<keyword evidence="5 8" id="KW-0456">Lyase</keyword>
<dbReference type="EMBL" id="JAPVEA010000001">
    <property type="protein sequence ID" value="KAJ5465238.1"/>
    <property type="molecule type" value="Genomic_DNA"/>
</dbReference>
<evidence type="ECO:0000313" key="11">
    <source>
        <dbReference type="EMBL" id="KAJ5465309.1"/>
    </source>
</evidence>
<evidence type="ECO:0000313" key="12">
    <source>
        <dbReference type="Proteomes" id="UP001213681"/>
    </source>
</evidence>
<dbReference type="GeneID" id="81594561"/>
<keyword evidence="2" id="KW-0479">Metal-binding</keyword>
<dbReference type="Pfam" id="PF04909">
    <property type="entry name" value="Amidohydro_2"/>
    <property type="match status" value="1"/>
</dbReference>
<evidence type="ECO:0000256" key="6">
    <source>
        <dbReference type="ARBA" id="ARBA00036832"/>
    </source>
</evidence>
<evidence type="ECO:0000256" key="2">
    <source>
        <dbReference type="ARBA" id="ARBA00022723"/>
    </source>
</evidence>
<evidence type="ECO:0000256" key="1">
    <source>
        <dbReference type="ARBA" id="ARBA00005871"/>
    </source>
</evidence>
<dbReference type="InterPro" id="IPR032466">
    <property type="entry name" value="Metal_Hydrolase"/>
</dbReference>
<evidence type="ECO:0000256" key="7">
    <source>
        <dbReference type="ARBA" id="ARBA00038889"/>
    </source>
</evidence>
<dbReference type="EMBL" id="JAPVEA010000001">
    <property type="protein sequence ID" value="KAJ5465309.1"/>
    <property type="molecule type" value="Genomic_DNA"/>
</dbReference>
<feature type="domain" description="Amidohydrolase-related" evidence="9">
    <location>
        <begin position="15"/>
        <end position="329"/>
    </location>
</feature>
<reference evidence="11" key="1">
    <citation type="submission" date="2022-12" db="EMBL/GenBank/DDBJ databases">
        <authorList>
            <person name="Petersen C."/>
        </authorList>
    </citation>
    <scope>NUCLEOTIDE SEQUENCE</scope>
    <source>
        <strain evidence="11">IBT 16125</strain>
    </source>
</reference>
<dbReference type="EC" id="4.1.1.52" evidence="7"/>
<dbReference type="GO" id="GO:0046872">
    <property type="term" value="F:metal ion binding"/>
    <property type="evidence" value="ECO:0007669"/>
    <property type="project" value="UniProtKB-KW"/>
</dbReference>
<comment type="similarity">
    <text evidence="1">Belongs to the metallo-dependent hydrolases superfamily. ACMSD family.</text>
</comment>
<organism evidence="11 12">
    <name type="scientific">Penicillium daleae</name>
    <dbReference type="NCBI Taxonomy" id="63821"/>
    <lineage>
        <taxon>Eukaryota</taxon>
        <taxon>Fungi</taxon>
        <taxon>Dikarya</taxon>
        <taxon>Ascomycota</taxon>
        <taxon>Pezizomycotina</taxon>
        <taxon>Eurotiomycetes</taxon>
        <taxon>Eurotiomycetidae</taxon>
        <taxon>Eurotiales</taxon>
        <taxon>Aspergillaceae</taxon>
        <taxon>Penicillium</taxon>
    </lineage>
</organism>
<dbReference type="PANTHER" id="PTHR21240">
    <property type="entry name" value="2-AMINO-3-CARBOXYLMUCONATE-6-SEMIALDEHYDE DECARBOXYLASE"/>
    <property type="match status" value="1"/>
</dbReference>
<dbReference type="InterPro" id="IPR006680">
    <property type="entry name" value="Amidohydro-rel"/>
</dbReference>
<dbReference type="Proteomes" id="UP001213681">
    <property type="component" value="Unassembled WGS sequence"/>
</dbReference>
<dbReference type="GO" id="GO:0016787">
    <property type="term" value="F:hydrolase activity"/>
    <property type="evidence" value="ECO:0007669"/>
    <property type="project" value="InterPro"/>
</dbReference>